<gene>
    <name evidence="3" type="ORF">G2831_10705</name>
</gene>
<comment type="caution">
    <text evidence="3">The sequence shown here is derived from an EMBL/GenBank/DDBJ whole genome shotgun (WGS) entry which is preliminary data.</text>
</comment>
<dbReference type="Pfam" id="PF04492">
    <property type="entry name" value="Phage_rep_O"/>
    <property type="match status" value="1"/>
</dbReference>
<evidence type="ECO:0000256" key="1">
    <source>
        <dbReference type="SAM" id="MobiDB-lite"/>
    </source>
</evidence>
<reference evidence="3" key="1">
    <citation type="journal article" date="2018" name="Genome Biol.">
        <title>SKESA: strategic k-mer extension for scrupulous assemblies.</title>
        <authorList>
            <person name="Souvorov A."/>
            <person name="Agarwala R."/>
            <person name="Lipman D.J."/>
        </authorList>
    </citation>
    <scope>NUCLEOTIDE SEQUENCE</scope>
    <source>
        <strain evidence="3">Salmonella enterica</strain>
    </source>
</reference>
<feature type="compositionally biased region" description="Basic and acidic residues" evidence="1">
    <location>
        <begin position="155"/>
        <end position="164"/>
    </location>
</feature>
<evidence type="ECO:0000313" key="3">
    <source>
        <dbReference type="EMBL" id="HAE1058540.1"/>
    </source>
</evidence>
<protein>
    <submittedName>
        <fullName evidence="3">DNA replication protein</fullName>
    </submittedName>
</protein>
<dbReference type="InterPro" id="IPR006497">
    <property type="entry name" value="Phage_lambda_VrpO_N"/>
</dbReference>
<dbReference type="GO" id="GO:0006260">
    <property type="term" value="P:DNA replication"/>
    <property type="evidence" value="ECO:0007669"/>
    <property type="project" value="InterPro"/>
</dbReference>
<dbReference type="AlphaFoldDB" id="A0A725UZ57"/>
<dbReference type="RefSeq" id="WP_142091779.1">
    <property type="nucleotide sequence ID" value="NZ_AP019692.1"/>
</dbReference>
<name>A0A725UZ57_SALSE</name>
<organism evidence="3">
    <name type="scientific">Salmonella senftenberg</name>
    <dbReference type="NCBI Taxonomy" id="28150"/>
    <lineage>
        <taxon>Bacteria</taxon>
        <taxon>Pseudomonadati</taxon>
        <taxon>Pseudomonadota</taxon>
        <taxon>Gammaproteobacteria</taxon>
        <taxon>Enterobacterales</taxon>
        <taxon>Enterobacteriaceae</taxon>
        <taxon>Salmonella</taxon>
    </lineage>
</organism>
<proteinExistence type="predicted"/>
<dbReference type="Gene3D" id="1.10.10.10">
    <property type="entry name" value="Winged helix-like DNA-binding domain superfamily/Winged helix DNA-binding domain"/>
    <property type="match status" value="1"/>
</dbReference>
<reference evidence="3" key="2">
    <citation type="submission" date="2019-04" db="EMBL/GenBank/DDBJ databases">
        <authorList>
            <consortium name="NCBI Pathogen Detection Project"/>
        </authorList>
    </citation>
    <scope>NUCLEOTIDE SEQUENCE</scope>
    <source>
        <strain evidence="3">Salmonella enterica</strain>
    </source>
</reference>
<feature type="domain" description="Bacteriophage lambda Replication protein O N-terminal" evidence="2">
    <location>
        <begin position="21"/>
        <end position="114"/>
    </location>
</feature>
<sequence>MSSPATVIPIRPSLAVVERQVADLDDGYTRTANALMEAVMLSGLTQHQLLIVIAVWRKTYGYNKKADWIGNDQFAELTGMAATKCSTAKNELIRMGVLTQTGRQVGMNKNISEWKTKFNGISKTFTESVKQTFPKSVKSTLPNQSNTKDNIQNTERQDPPKSPKGENSLAQEVMDYFNELTGSRCAALAPFEKALSTVKSKDQCYTAEELKLVIRWAHVNWGHSFKPENLCRMTRFDGYLSDALIWADGQGSNPAACPHEEIIKLWNEKFPSKAVSLHEWNRRRPAYRDLEAVWNGKTTQGNWRELKHMGMAFELISKSSLFGTRGDQPWLTLDWILNPKNWGSVYEQAINEHRERKGVTA</sequence>
<dbReference type="InterPro" id="IPR036388">
    <property type="entry name" value="WH-like_DNA-bd_sf"/>
</dbReference>
<feature type="compositionally biased region" description="Polar residues" evidence="1">
    <location>
        <begin position="135"/>
        <end position="154"/>
    </location>
</feature>
<feature type="region of interest" description="Disordered" evidence="1">
    <location>
        <begin position="135"/>
        <end position="167"/>
    </location>
</feature>
<evidence type="ECO:0000259" key="2">
    <source>
        <dbReference type="Pfam" id="PF04492"/>
    </source>
</evidence>
<dbReference type="EMBL" id="DAAQVQ010000006">
    <property type="protein sequence ID" value="HAE1058540.1"/>
    <property type="molecule type" value="Genomic_DNA"/>
</dbReference>
<accession>A0A725UZ57</accession>
<dbReference type="NCBIfam" id="TIGR01610">
    <property type="entry name" value="phage_O_Nterm"/>
    <property type="match status" value="1"/>
</dbReference>